<accession>A0AAD3R774</accession>
<evidence type="ECO:0000259" key="1">
    <source>
        <dbReference type="Pfam" id="PF00536"/>
    </source>
</evidence>
<sequence>MIWERSATLWVFIPPPIPDPAAPYRVTTSGPKFRDRLATSVQSHQGDHGLRGSLNACSALYLQTCLSYPHLTSPVAFAIKLPYWTSAASRPGLPYLNLGEPQSVLDNGQCMHLAPKDDLDLGVTRVGHRMNIERALKKLTDRRLSSFACHYFSPRLG</sequence>
<organism evidence="2 3">
    <name type="scientific">Lates japonicus</name>
    <name type="common">Japanese lates</name>
    <dbReference type="NCBI Taxonomy" id="270547"/>
    <lineage>
        <taxon>Eukaryota</taxon>
        <taxon>Metazoa</taxon>
        <taxon>Chordata</taxon>
        <taxon>Craniata</taxon>
        <taxon>Vertebrata</taxon>
        <taxon>Euteleostomi</taxon>
        <taxon>Actinopterygii</taxon>
        <taxon>Neopterygii</taxon>
        <taxon>Teleostei</taxon>
        <taxon>Neoteleostei</taxon>
        <taxon>Acanthomorphata</taxon>
        <taxon>Carangaria</taxon>
        <taxon>Carangaria incertae sedis</taxon>
        <taxon>Centropomidae</taxon>
        <taxon>Lates</taxon>
    </lineage>
</organism>
<proteinExistence type="predicted"/>
<name>A0AAD3R774_LATJO</name>
<evidence type="ECO:0000313" key="3">
    <source>
        <dbReference type="Proteomes" id="UP001279410"/>
    </source>
</evidence>
<dbReference type="EMBL" id="BRZM01000030">
    <property type="protein sequence ID" value="GLD57525.1"/>
    <property type="molecule type" value="Genomic_DNA"/>
</dbReference>
<dbReference type="AlphaFoldDB" id="A0AAD3R774"/>
<dbReference type="InterPro" id="IPR001660">
    <property type="entry name" value="SAM"/>
</dbReference>
<keyword evidence="3" id="KW-1185">Reference proteome</keyword>
<comment type="caution">
    <text evidence="2">The sequence shown here is derived from an EMBL/GenBank/DDBJ whole genome shotgun (WGS) entry which is preliminary data.</text>
</comment>
<evidence type="ECO:0000313" key="2">
    <source>
        <dbReference type="EMBL" id="GLD57525.1"/>
    </source>
</evidence>
<feature type="domain" description="SAM" evidence="1">
    <location>
        <begin position="109"/>
        <end position="139"/>
    </location>
</feature>
<dbReference type="Proteomes" id="UP001279410">
    <property type="component" value="Unassembled WGS sequence"/>
</dbReference>
<reference evidence="2" key="1">
    <citation type="submission" date="2022-08" db="EMBL/GenBank/DDBJ databases">
        <title>Genome sequencing of akame (Lates japonicus).</title>
        <authorList>
            <person name="Hashiguchi Y."/>
            <person name="Takahashi H."/>
        </authorList>
    </citation>
    <scope>NUCLEOTIDE SEQUENCE</scope>
    <source>
        <strain evidence="2">Kochi</strain>
    </source>
</reference>
<gene>
    <name evidence="2" type="ORF">AKAME5_000973800</name>
</gene>
<protein>
    <submittedName>
        <fullName evidence="2">SH3 and multiple ankyrin repeat domains protein 1-like protein</fullName>
    </submittedName>
</protein>
<dbReference type="Pfam" id="PF00536">
    <property type="entry name" value="SAM_1"/>
    <property type="match status" value="1"/>
</dbReference>